<organism evidence="2 3">
    <name type="scientific">Marssonina brunnea f. sp. multigermtubi (strain MB_m1)</name>
    <name type="common">Marssonina leaf spot fungus</name>
    <dbReference type="NCBI Taxonomy" id="1072389"/>
    <lineage>
        <taxon>Eukaryota</taxon>
        <taxon>Fungi</taxon>
        <taxon>Dikarya</taxon>
        <taxon>Ascomycota</taxon>
        <taxon>Pezizomycotina</taxon>
        <taxon>Leotiomycetes</taxon>
        <taxon>Helotiales</taxon>
        <taxon>Drepanopezizaceae</taxon>
        <taxon>Drepanopeziza</taxon>
    </lineage>
</organism>
<dbReference type="Proteomes" id="UP000006753">
    <property type="component" value="Unassembled WGS sequence"/>
</dbReference>
<dbReference type="PANTHER" id="PTHR42085:SF1">
    <property type="entry name" value="F-BOX DOMAIN-CONTAINING PROTEIN"/>
    <property type="match status" value="1"/>
</dbReference>
<sequence length="271" mass="30840">MPGLTSLPPELRNNIYDLLLHVDHPISIVSSRKARKAPETPASQMMDEFFHRMPVQRPEKHFASLIRVSKQIGDEARTTFYGQNKFVLGNGPWGSTYEPNMHGLKTFLSRVPHHAVAQIKQLELAIYFTRNDVTHASHQRMFPNDVSEFERLCKTILKHFTGVTKIVVVERSVVRGYGEAGVKNGPAKAMIMLLRDLKKLEEIVFVRDEHCWMDLDRLARALSNKSPVGFKALVGKILEIQGAQGKDGEEEKRIIWRSAETTPTNQSQWSL</sequence>
<reference evidence="2 3" key="1">
    <citation type="journal article" date="2012" name="BMC Genomics">
        <title>Sequencing the genome of Marssonina brunnea reveals fungus-poplar co-evolution.</title>
        <authorList>
            <person name="Zhu S."/>
            <person name="Cao Y.-Z."/>
            <person name="Jiang C."/>
            <person name="Tan B.-Y."/>
            <person name="Wang Z."/>
            <person name="Feng S."/>
            <person name="Zhang L."/>
            <person name="Su X.-H."/>
            <person name="Brejova B."/>
            <person name="Vinar T."/>
            <person name="Xu M."/>
            <person name="Wang M.-X."/>
            <person name="Zhang S.-G."/>
            <person name="Huang M.-R."/>
            <person name="Wu R."/>
            <person name="Zhou Y."/>
        </authorList>
    </citation>
    <scope>NUCLEOTIDE SEQUENCE [LARGE SCALE GENOMIC DNA]</scope>
    <source>
        <strain evidence="2 3">MB_m1</strain>
    </source>
</reference>
<dbReference type="HOGENOM" id="CLU_1027042_0_0_1"/>
<protein>
    <recommendedName>
        <fullName evidence="1">DUF7730 domain-containing protein</fullName>
    </recommendedName>
</protein>
<dbReference type="Pfam" id="PF24864">
    <property type="entry name" value="DUF7730"/>
    <property type="match status" value="1"/>
</dbReference>
<dbReference type="PANTHER" id="PTHR42085">
    <property type="entry name" value="F-BOX DOMAIN-CONTAINING PROTEIN"/>
    <property type="match status" value="1"/>
</dbReference>
<dbReference type="GeneID" id="18765086"/>
<dbReference type="KEGG" id="mbe:MBM_09151"/>
<evidence type="ECO:0000313" key="2">
    <source>
        <dbReference type="EMBL" id="EKD12582.1"/>
    </source>
</evidence>
<dbReference type="EMBL" id="JH921455">
    <property type="protein sequence ID" value="EKD12582.1"/>
    <property type="molecule type" value="Genomic_DNA"/>
</dbReference>
<keyword evidence="3" id="KW-1185">Reference proteome</keyword>
<name>K1WK31_MARBU</name>
<dbReference type="InParanoid" id="K1WK31"/>
<proteinExistence type="predicted"/>
<dbReference type="InterPro" id="IPR056632">
    <property type="entry name" value="DUF7730"/>
</dbReference>
<evidence type="ECO:0000259" key="1">
    <source>
        <dbReference type="Pfam" id="PF24864"/>
    </source>
</evidence>
<gene>
    <name evidence="2" type="ORF">MBM_09151</name>
</gene>
<dbReference type="InterPro" id="IPR038883">
    <property type="entry name" value="AN11006-like"/>
</dbReference>
<dbReference type="OrthoDB" id="3477223at2759"/>
<evidence type="ECO:0000313" key="3">
    <source>
        <dbReference type="Proteomes" id="UP000006753"/>
    </source>
</evidence>
<dbReference type="AlphaFoldDB" id="K1WK31"/>
<accession>K1WK31</accession>
<feature type="domain" description="DUF7730" evidence="1">
    <location>
        <begin position="4"/>
        <end position="169"/>
    </location>
</feature>